<protein>
    <submittedName>
        <fullName evidence="1">Uncharacterized protein</fullName>
    </submittedName>
</protein>
<accession>A0ABN1MR26</accession>
<proteinExistence type="predicted"/>
<evidence type="ECO:0000313" key="2">
    <source>
        <dbReference type="Proteomes" id="UP001501126"/>
    </source>
</evidence>
<dbReference type="RefSeq" id="WP_343787644.1">
    <property type="nucleotide sequence ID" value="NZ_BAAAFH010000011.1"/>
</dbReference>
<sequence>MNFSFGQQYDGVILEKGKVDRNNVIYTPGKVFVYEFQILSGDQEYYLKNKEQDTFKLTENRAEALLKEIHLTVIRPKLFQRTNRNQTQIIYSYEPDPKIAVFTGLVENETNIWLHPPRKGFFRALETCPFPYIQLGEENQEEWKDSMLISSYWSDSVWGVWTDKLLLNYHYKREGKERILTNFGEVECVRILAKAHSEIGSSSLVAHFSGEYGFVQLTYTLFTGMQVVLKLKEVKNELVLRDGRDFFESRW</sequence>
<name>A0ABN1MR26_9FLAO</name>
<evidence type="ECO:0000313" key="1">
    <source>
        <dbReference type="EMBL" id="GAA0875792.1"/>
    </source>
</evidence>
<comment type="caution">
    <text evidence="1">The sequence shown here is derived from an EMBL/GenBank/DDBJ whole genome shotgun (WGS) entry which is preliminary data.</text>
</comment>
<dbReference type="EMBL" id="BAAAFH010000011">
    <property type="protein sequence ID" value="GAA0875792.1"/>
    <property type="molecule type" value="Genomic_DNA"/>
</dbReference>
<organism evidence="1 2">
    <name type="scientific">Wandonia haliotis</name>
    <dbReference type="NCBI Taxonomy" id="574963"/>
    <lineage>
        <taxon>Bacteria</taxon>
        <taxon>Pseudomonadati</taxon>
        <taxon>Bacteroidota</taxon>
        <taxon>Flavobacteriia</taxon>
        <taxon>Flavobacteriales</taxon>
        <taxon>Crocinitomicaceae</taxon>
        <taxon>Wandonia</taxon>
    </lineage>
</organism>
<keyword evidence="2" id="KW-1185">Reference proteome</keyword>
<dbReference type="Proteomes" id="UP001501126">
    <property type="component" value="Unassembled WGS sequence"/>
</dbReference>
<reference evidence="1 2" key="1">
    <citation type="journal article" date="2019" name="Int. J. Syst. Evol. Microbiol.">
        <title>The Global Catalogue of Microorganisms (GCM) 10K type strain sequencing project: providing services to taxonomists for standard genome sequencing and annotation.</title>
        <authorList>
            <consortium name="The Broad Institute Genomics Platform"/>
            <consortium name="The Broad Institute Genome Sequencing Center for Infectious Disease"/>
            <person name="Wu L."/>
            <person name="Ma J."/>
        </authorList>
    </citation>
    <scope>NUCLEOTIDE SEQUENCE [LARGE SCALE GENOMIC DNA]</scope>
    <source>
        <strain evidence="1 2">JCM 16083</strain>
    </source>
</reference>
<gene>
    <name evidence="1" type="ORF">GCM10009118_22010</name>
</gene>